<feature type="compositionally biased region" description="Polar residues" evidence="8">
    <location>
        <begin position="259"/>
        <end position="290"/>
    </location>
</feature>
<evidence type="ECO:0000313" key="10">
    <source>
        <dbReference type="EMBL" id="KAK7206914.1"/>
    </source>
</evidence>
<evidence type="ECO:0000256" key="8">
    <source>
        <dbReference type="SAM" id="MobiDB-lite"/>
    </source>
</evidence>
<dbReference type="PANTHER" id="PTHR32235:SF1">
    <property type="entry name" value="NON-HOMOLOGOUS END-JOINING FACTOR 1"/>
    <property type="match status" value="1"/>
</dbReference>
<keyword evidence="3" id="KW-0238">DNA-binding</keyword>
<reference evidence="10 11" key="1">
    <citation type="submission" date="2024-03" db="EMBL/GenBank/DDBJ databases">
        <title>Genome-scale model development and genomic sequencing of the oleaginous clade Lipomyces.</title>
        <authorList>
            <consortium name="Lawrence Berkeley National Laboratory"/>
            <person name="Czajka J.J."/>
            <person name="Han Y."/>
            <person name="Kim J."/>
            <person name="Mondo S.J."/>
            <person name="Hofstad B.A."/>
            <person name="Robles A."/>
            <person name="Haridas S."/>
            <person name="Riley R."/>
            <person name="LaButti K."/>
            <person name="Pangilinan J."/>
            <person name="Andreopoulos W."/>
            <person name="Lipzen A."/>
            <person name="Yan J."/>
            <person name="Wang M."/>
            <person name="Ng V."/>
            <person name="Grigoriev I.V."/>
            <person name="Spatafora J.W."/>
            <person name="Magnuson J.K."/>
            <person name="Baker S.E."/>
            <person name="Pomraning K.R."/>
        </authorList>
    </citation>
    <scope>NUCLEOTIDE SEQUENCE [LARGE SCALE GENOMIC DNA]</scope>
    <source>
        <strain evidence="10 11">Phaff 52-87</strain>
    </source>
</reference>
<evidence type="ECO:0000256" key="7">
    <source>
        <dbReference type="ARBA" id="ARBA00044529"/>
    </source>
</evidence>
<dbReference type="InterPro" id="IPR052287">
    <property type="entry name" value="NHEJ_factor"/>
</dbReference>
<accession>A0ABR1FAP0</accession>
<dbReference type="Gene3D" id="2.170.210.10">
    <property type="entry name" value="DNA double-strand break repair and VJ recombination XRCC4, N-terminal"/>
    <property type="match status" value="1"/>
</dbReference>
<evidence type="ECO:0000256" key="6">
    <source>
        <dbReference type="ARBA" id="ARBA00025747"/>
    </source>
</evidence>
<sequence>MTYDPWLRLRLSSSNSSETHAVLHRFTATDATYSLTVTDLSSIWIDSPSQAEIIRRAEANECVVDVSEPANRRTLICRLSEAFGERDLPATTKLSAVRSGANLTLTASILLSESPQPLEWVFRLTPVNSPDIIREFPLGLLGIADVFRQQTLDLQEIIAEKDFHIRSLKLQLQERLGQAIEYVPRKAVGSVSAFDRNAWLQKWTSQRHQRDGSAPEMFRRMTSEFGRYWGLTGDGLLRIKKGDFMDIGEHPEQLWKAKTTASRSLRQSSIRQPVVAGNQSSDSDAASGLQTKPRRRRRGRRVVSSGDESPDSKPETRPPRKRVNSCSSSDDPPNEPNNILKDKQKTTKSSSSDDDSEGQIRSIIRRRKRTLADSESSEDASQSIRNRSGRRRKRRRAGYEDSSSSESAPVSNRRARVGPPPSVSLLNWQWFFYLFN</sequence>
<evidence type="ECO:0000313" key="11">
    <source>
        <dbReference type="Proteomes" id="UP001498771"/>
    </source>
</evidence>
<feature type="domain" description="XLF-like N-terminal" evidence="9">
    <location>
        <begin position="5"/>
        <end position="125"/>
    </location>
</feature>
<comment type="caution">
    <text evidence="10">The sequence shown here is derived from an EMBL/GenBank/DDBJ whole genome shotgun (WGS) entry which is preliminary data.</text>
</comment>
<feature type="region of interest" description="Disordered" evidence="8">
    <location>
        <begin position="258"/>
        <end position="419"/>
    </location>
</feature>
<dbReference type="EMBL" id="JBBJBU010000002">
    <property type="protein sequence ID" value="KAK7206914.1"/>
    <property type="molecule type" value="Genomic_DNA"/>
</dbReference>
<dbReference type="InterPro" id="IPR038051">
    <property type="entry name" value="XRCC4-like_N_sf"/>
</dbReference>
<name>A0ABR1FAP0_9ASCO</name>
<evidence type="ECO:0000256" key="5">
    <source>
        <dbReference type="ARBA" id="ARBA00023242"/>
    </source>
</evidence>
<evidence type="ECO:0000256" key="3">
    <source>
        <dbReference type="ARBA" id="ARBA00023125"/>
    </source>
</evidence>
<dbReference type="PANTHER" id="PTHR32235">
    <property type="entry name" value="NON-HOMOLOGOUS END-JOINING FACTOR 1"/>
    <property type="match status" value="1"/>
</dbReference>
<dbReference type="Proteomes" id="UP001498771">
    <property type="component" value="Unassembled WGS sequence"/>
</dbReference>
<feature type="compositionally biased region" description="Basic residues" evidence="8">
    <location>
        <begin position="292"/>
        <end position="301"/>
    </location>
</feature>
<dbReference type="RefSeq" id="XP_064769947.1">
    <property type="nucleotide sequence ID" value="XM_064909483.1"/>
</dbReference>
<keyword evidence="4" id="KW-0234">DNA repair</keyword>
<feature type="compositionally biased region" description="Basic residues" evidence="8">
    <location>
        <begin position="387"/>
        <end position="396"/>
    </location>
</feature>
<keyword evidence="5" id="KW-0539">Nucleus</keyword>
<comment type="subcellular location">
    <subcellularLocation>
        <location evidence="1">Nucleus</location>
    </subcellularLocation>
</comment>
<dbReference type="Pfam" id="PF09302">
    <property type="entry name" value="XLF"/>
    <property type="match status" value="1"/>
</dbReference>
<evidence type="ECO:0000256" key="4">
    <source>
        <dbReference type="ARBA" id="ARBA00023204"/>
    </source>
</evidence>
<gene>
    <name evidence="10" type="ORF">BZA70DRAFT_118044</name>
</gene>
<keyword evidence="11" id="KW-1185">Reference proteome</keyword>
<dbReference type="GeneID" id="90034995"/>
<protein>
    <recommendedName>
        <fullName evidence="7">Non-homologous end-joining factor 1</fullName>
    </recommendedName>
</protein>
<proteinExistence type="inferred from homology"/>
<organism evidence="10 11">
    <name type="scientific">Myxozyma melibiosi</name>
    <dbReference type="NCBI Taxonomy" id="54550"/>
    <lineage>
        <taxon>Eukaryota</taxon>
        <taxon>Fungi</taxon>
        <taxon>Dikarya</taxon>
        <taxon>Ascomycota</taxon>
        <taxon>Saccharomycotina</taxon>
        <taxon>Lipomycetes</taxon>
        <taxon>Lipomycetales</taxon>
        <taxon>Lipomycetaceae</taxon>
        <taxon>Myxozyma</taxon>
    </lineage>
</organism>
<evidence type="ECO:0000259" key="9">
    <source>
        <dbReference type="Pfam" id="PF09302"/>
    </source>
</evidence>
<keyword evidence="2" id="KW-0227">DNA damage</keyword>
<evidence type="ECO:0000256" key="2">
    <source>
        <dbReference type="ARBA" id="ARBA00022763"/>
    </source>
</evidence>
<evidence type="ECO:0000256" key="1">
    <source>
        <dbReference type="ARBA" id="ARBA00004123"/>
    </source>
</evidence>
<comment type="similarity">
    <text evidence="6">Belongs to the XRCC4-XLF family. XLF subfamily.</text>
</comment>
<dbReference type="CDD" id="cd22285">
    <property type="entry name" value="HD_XLF_N"/>
    <property type="match status" value="1"/>
</dbReference>
<dbReference type="InterPro" id="IPR015381">
    <property type="entry name" value="XLF-like_N"/>
</dbReference>